<protein>
    <submittedName>
        <fullName evidence="4">Uncharacterized protein</fullName>
    </submittedName>
</protein>
<organism evidence="4 5">
    <name type="scientific">Trapa incisa</name>
    <dbReference type="NCBI Taxonomy" id="236973"/>
    <lineage>
        <taxon>Eukaryota</taxon>
        <taxon>Viridiplantae</taxon>
        <taxon>Streptophyta</taxon>
        <taxon>Embryophyta</taxon>
        <taxon>Tracheophyta</taxon>
        <taxon>Spermatophyta</taxon>
        <taxon>Magnoliopsida</taxon>
        <taxon>eudicotyledons</taxon>
        <taxon>Gunneridae</taxon>
        <taxon>Pentapetalae</taxon>
        <taxon>rosids</taxon>
        <taxon>malvids</taxon>
        <taxon>Myrtales</taxon>
        <taxon>Lythraceae</taxon>
        <taxon>Trapa</taxon>
    </lineage>
</organism>
<dbReference type="GO" id="GO:0016747">
    <property type="term" value="F:acyltransferase activity, transferring groups other than amino-acyl groups"/>
    <property type="evidence" value="ECO:0007669"/>
    <property type="project" value="TreeGrafter"/>
</dbReference>
<evidence type="ECO:0000256" key="2">
    <source>
        <dbReference type="ARBA" id="ARBA00022679"/>
    </source>
</evidence>
<proteinExistence type="inferred from homology"/>
<dbReference type="EMBL" id="JAXIOK010000002">
    <property type="protein sequence ID" value="KAK4778268.1"/>
    <property type="molecule type" value="Genomic_DNA"/>
</dbReference>
<dbReference type="PANTHER" id="PTHR31642:SF13">
    <property type="entry name" value="AGMATINE HYDROXYCINNAMOYLTRANSFERASE 1"/>
    <property type="match status" value="1"/>
</dbReference>
<dbReference type="InterPro" id="IPR023213">
    <property type="entry name" value="CAT-like_dom_sf"/>
</dbReference>
<dbReference type="InterPro" id="IPR050317">
    <property type="entry name" value="Plant_Fungal_Acyltransferase"/>
</dbReference>
<gene>
    <name evidence="4" type="ORF">SAY87_018455</name>
</gene>
<keyword evidence="5" id="KW-1185">Reference proteome</keyword>
<reference evidence="4 5" key="1">
    <citation type="journal article" date="2023" name="Hortic Res">
        <title>Pangenome of water caltrop reveals structural variations and asymmetric subgenome divergence after allopolyploidization.</title>
        <authorList>
            <person name="Zhang X."/>
            <person name="Chen Y."/>
            <person name="Wang L."/>
            <person name="Yuan Y."/>
            <person name="Fang M."/>
            <person name="Shi L."/>
            <person name="Lu R."/>
            <person name="Comes H.P."/>
            <person name="Ma Y."/>
            <person name="Chen Y."/>
            <person name="Huang G."/>
            <person name="Zhou Y."/>
            <person name="Zheng Z."/>
            <person name="Qiu Y."/>
        </authorList>
    </citation>
    <scope>NUCLEOTIDE SEQUENCE [LARGE SCALE GENOMIC DNA]</scope>
    <source>
        <tissue evidence="4">Roots</tissue>
    </source>
</reference>
<dbReference type="FunFam" id="3.30.559.10:FF:000008">
    <property type="entry name" value="Tryptamine hydroxycinnamoyl transferase"/>
    <property type="match status" value="1"/>
</dbReference>
<keyword evidence="2" id="KW-0808">Transferase</keyword>
<evidence type="ECO:0000256" key="1">
    <source>
        <dbReference type="ARBA" id="ARBA00009861"/>
    </source>
</evidence>
<dbReference type="Gene3D" id="3.30.559.10">
    <property type="entry name" value="Chloramphenicol acetyltransferase-like domain"/>
    <property type="match status" value="2"/>
</dbReference>
<comment type="similarity">
    <text evidence="1">Belongs to the plant acyltransferase family.</text>
</comment>
<accession>A0AAN7L8H5</accession>
<dbReference type="AlphaFoldDB" id="A0AAN7L8H5"/>
<evidence type="ECO:0000313" key="5">
    <source>
        <dbReference type="Proteomes" id="UP001345219"/>
    </source>
</evidence>
<dbReference type="SUPFAM" id="SSF52777">
    <property type="entry name" value="CoA-dependent acyltransferases"/>
    <property type="match status" value="1"/>
</dbReference>
<evidence type="ECO:0000313" key="4">
    <source>
        <dbReference type="EMBL" id="KAK4778268.1"/>
    </source>
</evidence>
<dbReference type="PANTHER" id="PTHR31642">
    <property type="entry name" value="TRICHOTHECENE 3-O-ACETYLTRANSFERASE"/>
    <property type="match status" value="1"/>
</dbReference>
<name>A0AAN7L8H5_9MYRT</name>
<keyword evidence="3" id="KW-0012">Acyltransferase</keyword>
<evidence type="ECO:0000256" key="3">
    <source>
        <dbReference type="ARBA" id="ARBA00023315"/>
    </source>
</evidence>
<sequence>MASQNKETMKMMIVSSTSVKPTYDCSPPPSTTAHIPLTAFDKLAYDGQEGIIYAYRPPAVPTATLKQGLQKVLSVYREYAGRFGKNQKGEDVILLNDRGVRFVEASVDSRLNQSMASLLKPSRALLSLHPPMKGVDELLQVQITRFACGSMVIGLTAHHKVADGHSTGNFLVAWGRACRGLDIGPLPLHDRSSIFTLLNPPQNNEFDHHWMEYTSKRTLDLKGEAGLLDDIVMHKVHFSAGFMRTLKARASQSSKSSEPDIGNYNDKRPTYSTFECLSAHLWRAITRARSLNAHETTQMRIAVNGRSRMNPMVSNEYLGNLVLWATPKAMVKDLLAQPIFHVAKLIHEEIAKVDERYFRSFINFTESTKFKDDPDTILISAVGNPVICPDVSVNSWLRLPLNDLDFGCGSPYMLMPTYYPIEGLIYILPSYVEDGSIDVFINLFTGQLDPFTQNCNVLD</sequence>
<comment type="caution">
    <text evidence="4">The sequence shown here is derived from an EMBL/GenBank/DDBJ whole genome shotgun (WGS) entry which is preliminary data.</text>
</comment>
<dbReference type="Proteomes" id="UP001345219">
    <property type="component" value="Chromosome 14"/>
</dbReference>
<dbReference type="Pfam" id="PF02458">
    <property type="entry name" value="Transferase"/>
    <property type="match status" value="1"/>
</dbReference>